<gene>
    <name evidence="1" type="ORF">BJ982_001159</name>
</gene>
<comment type="caution">
    <text evidence="1">The sequence shown here is derived from an EMBL/GenBank/DDBJ whole genome shotgun (WGS) entry which is preliminary data.</text>
</comment>
<reference evidence="1 2" key="1">
    <citation type="submission" date="2020-08" db="EMBL/GenBank/DDBJ databases">
        <title>Sequencing the genomes of 1000 actinobacteria strains.</title>
        <authorList>
            <person name="Klenk H.-P."/>
        </authorList>
    </citation>
    <scope>NUCLEOTIDE SEQUENCE [LARGE SCALE GENOMIC DNA]</scope>
    <source>
        <strain evidence="1 2">DSM 45784</strain>
    </source>
</reference>
<accession>A0A7W7D3F8</accession>
<evidence type="ECO:0000313" key="2">
    <source>
        <dbReference type="Proteomes" id="UP000542210"/>
    </source>
</evidence>
<proteinExistence type="predicted"/>
<organism evidence="1 2">
    <name type="scientific">Sphaerisporangium siamense</name>
    <dbReference type="NCBI Taxonomy" id="795645"/>
    <lineage>
        <taxon>Bacteria</taxon>
        <taxon>Bacillati</taxon>
        <taxon>Actinomycetota</taxon>
        <taxon>Actinomycetes</taxon>
        <taxon>Streptosporangiales</taxon>
        <taxon>Streptosporangiaceae</taxon>
        <taxon>Sphaerisporangium</taxon>
    </lineage>
</organism>
<dbReference type="RefSeq" id="WP_184877281.1">
    <property type="nucleotide sequence ID" value="NZ_BOOV01000025.1"/>
</dbReference>
<protein>
    <submittedName>
        <fullName evidence="1">Uncharacterized protein</fullName>
    </submittedName>
</protein>
<keyword evidence="2" id="KW-1185">Reference proteome</keyword>
<sequence length="95" mass="10678">MSRAAGRHEVGAPVTRVRPLRWDEDKRATAARLDQLEPGWHVMYGLWSRRFFAIAICCPVALMVEALTAEELRERMREGESEAMAARGPGSLRVA</sequence>
<name>A0A7W7D3F8_9ACTN</name>
<evidence type="ECO:0000313" key="1">
    <source>
        <dbReference type="EMBL" id="MBB4699615.1"/>
    </source>
</evidence>
<dbReference type="Proteomes" id="UP000542210">
    <property type="component" value="Unassembled WGS sequence"/>
</dbReference>
<dbReference type="EMBL" id="JACHND010000001">
    <property type="protein sequence ID" value="MBB4699615.1"/>
    <property type="molecule type" value="Genomic_DNA"/>
</dbReference>
<dbReference type="AlphaFoldDB" id="A0A7W7D3F8"/>